<dbReference type="InterPro" id="IPR011010">
    <property type="entry name" value="DNA_brk_join_enz"/>
</dbReference>
<feature type="region of interest" description="Disordered" evidence="9">
    <location>
        <begin position="927"/>
        <end position="973"/>
    </location>
</feature>
<dbReference type="Pfam" id="PF01028">
    <property type="entry name" value="Topoisom_I"/>
    <property type="match status" value="1"/>
</dbReference>
<dbReference type="Pfam" id="PF02919">
    <property type="entry name" value="Topoisom_I_N"/>
    <property type="match status" value="2"/>
</dbReference>
<keyword evidence="8" id="KW-0175">Coiled coil</keyword>
<feature type="compositionally biased region" description="Low complexity" evidence="9">
    <location>
        <begin position="31"/>
        <end position="41"/>
    </location>
</feature>
<keyword evidence="5 7" id="KW-0238">DNA-binding</keyword>
<organism evidence="11 12">
    <name type="scientific">Vitis vinifera</name>
    <name type="common">Grape</name>
    <dbReference type="NCBI Taxonomy" id="29760"/>
    <lineage>
        <taxon>Eukaryota</taxon>
        <taxon>Viridiplantae</taxon>
        <taxon>Streptophyta</taxon>
        <taxon>Embryophyta</taxon>
        <taxon>Tracheophyta</taxon>
        <taxon>Spermatophyta</taxon>
        <taxon>Magnoliopsida</taxon>
        <taxon>eudicotyledons</taxon>
        <taxon>Gunneridae</taxon>
        <taxon>Pentapetalae</taxon>
        <taxon>rosids</taxon>
        <taxon>Vitales</taxon>
        <taxon>Vitaceae</taxon>
        <taxon>Viteae</taxon>
        <taxon>Vitis</taxon>
    </lineage>
</organism>
<feature type="compositionally biased region" description="Basic and acidic residues" evidence="9">
    <location>
        <begin position="927"/>
        <end position="937"/>
    </location>
</feature>
<dbReference type="Gene3D" id="3.90.15.10">
    <property type="entry name" value="Topoisomerase I, Chain A, domain 3"/>
    <property type="match status" value="1"/>
</dbReference>
<feature type="compositionally biased region" description="Polar residues" evidence="9">
    <location>
        <begin position="206"/>
        <end position="215"/>
    </location>
</feature>
<feature type="coiled-coil region" evidence="8">
    <location>
        <begin position="405"/>
        <end position="432"/>
    </location>
</feature>
<evidence type="ECO:0000256" key="5">
    <source>
        <dbReference type="ARBA" id="ARBA00023125"/>
    </source>
</evidence>
<evidence type="ECO:0000256" key="3">
    <source>
        <dbReference type="ARBA" id="ARBA00012891"/>
    </source>
</evidence>
<dbReference type="InterPro" id="IPR001631">
    <property type="entry name" value="TopoI"/>
</dbReference>
<dbReference type="GO" id="GO:0003677">
    <property type="term" value="F:DNA binding"/>
    <property type="evidence" value="ECO:0007669"/>
    <property type="project" value="UniProtKB-UniRule"/>
</dbReference>
<evidence type="ECO:0000256" key="9">
    <source>
        <dbReference type="SAM" id="MobiDB-lite"/>
    </source>
</evidence>
<dbReference type="SUPFAM" id="SSF56349">
    <property type="entry name" value="DNA breaking-rejoining enzymes"/>
    <property type="match status" value="1"/>
</dbReference>
<dbReference type="SMART" id="SM00435">
    <property type="entry name" value="TOPEUc"/>
    <property type="match status" value="1"/>
</dbReference>
<dbReference type="InterPro" id="IPR013499">
    <property type="entry name" value="TopoI_euk"/>
</dbReference>
<dbReference type="SUPFAM" id="SSF56741">
    <property type="entry name" value="Eukaryotic DNA topoisomerase I, N-terminal DNA-binding fragment"/>
    <property type="match status" value="2"/>
</dbReference>
<dbReference type="Gene3D" id="1.10.10.41">
    <property type="entry name" value="Yeast DNA topoisomerase - domain 1"/>
    <property type="match status" value="1"/>
</dbReference>
<sequence>MAVEACVNPKMFNNEVDDDDDDERPLVFKRSSNSSASNNNSRLKIQSISGSKRPDDAHSNGQKKDKGMAPPMPAKGSGRVTGSVKSPPQQVGRGVVVGNSKVEAQNKKAELDSDSEDDKPLSVRLSSGLPKGKGSSNNVGLGRGGVGGVKKEEDDDDDDKIPLSSKFQLKSDEKKPLPLKVNQNGGTDKRDKSPTVLNKKRPLDGVNSSLGQSSLVKKPKISGQSAQPFKVTHATAKAEPKVEDDDDDDMPISQRMKKSGASSGNKPVPAKQKVTKVVSSTSFKKTKDIKSKKMEKNSKYSKSTKVPPSSGEGQKWTTLVHNGVIFPPPYKPHGVKMLYKGKPVDLTPEQEEVATMFAVMLDTDYMQKEKFKENFMADWRKILGKNHVIQRLDDCDFTPIYEWHQEEKEKKKQMSTEEKKTLKEEKLKLEEKYMWAIVDGVKEKNEDVLKVLVDALCPVVQSDIVLVISSYHFHFLIFMVEVSLVGNFRVEPPGLFRGRGEHPKMGKLKRRIHPSDITINIGKNSQIPECPIPGESWKEVKHDNTVTWLAFWNDPINPKEFKYVFLAASSSLKGQSDKEKYEKARKLKNYIKDIRATYTKDFVSKDITKRQIAVATYLIDKLALRAGNEKGRSFGVESKVFEIEVEEKKGRPQAIIVERKRGISSWVRLGPASLGFLLESLIQCTKEVIIGRWERGWKEVVDLEKKRYSIFIPKGRGEKVGWFTMAEMLRSLGVVTGRRERKQNEMLSLKPSLEKTYAEAMKMPRNRGRNLVRVEVGKKKCSRNLKKLDHCLVGYWNPSSARGEDLEKLGSLMAKTWGLQGKLGLAKMEKGKVLLEFELMAEAKRVLNYGKISSGGLLLRLESWSPKTGCLVKGEKRSEAWWARIPVKTNNEDLPNALEIWIDEVCYSLVLWWEIRSSLRKISFDSRGKANNSRDEASGSGQNLDPSQNGSVAWPPEGLKLLSGPSKSSPVVDPRNLKLAGGLSKSSLVANLNSKGAALAEDGPTSLKGFWWAGEEENNKATGIDDLDGDLGPSQLPLVDSAQNDLAHSPAWSGPNNWSNSELEFIKLWVMEGLRKQLAEELQTVETSKTDHALIEEAMRYGNVFASWGKRVSGPSPSLSFPFGRTPLGEYYDYSGAVSEAVQGRYRCVWSLHLGLQRVHPRHVGI</sequence>
<dbReference type="FunFam" id="1.10.10.41:FF:000001">
    <property type="entry name" value="DNA topoisomerase I"/>
    <property type="match status" value="1"/>
</dbReference>
<dbReference type="InterPro" id="IPR013500">
    <property type="entry name" value="TopoI_cat_euk"/>
</dbReference>
<dbReference type="InterPro" id="IPR014711">
    <property type="entry name" value="TopoI_cat_a-hlx-sub_euk"/>
</dbReference>
<comment type="caution">
    <text evidence="11">The sequence shown here is derived from an EMBL/GenBank/DDBJ whole genome shotgun (WGS) entry which is preliminary data.</text>
</comment>
<dbReference type="Pfam" id="PF14111">
    <property type="entry name" value="DUF4283"/>
    <property type="match status" value="1"/>
</dbReference>
<dbReference type="PANTHER" id="PTHR10290">
    <property type="entry name" value="DNA TOPOISOMERASE I"/>
    <property type="match status" value="1"/>
</dbReference>
<dbReference type="AlphaFoldDB" id="A0A438FXE2"/>
<evidence type="ECO:0000313" key="12">
    <source>
        <dbReference type="Proteomes" id="UP000288805"/>
    </source>
</evidence>
<feature type="compositionally biased region" description="Polar residues" evidence="9">
    <location>
        <begin position="300"/>
        <end position="314"/>
    </location>
</feature>
<dbReference type="FunFam" id="2.170.11.10:FF:000004">
    <property type="entry name" value="DNA topoisomerase I,-like"/>
    <property type="match status" value="1"/>
</dbReference>
<dbReference type="PRINTS" id="PR00416">
    <property type="entry name" value="EUTPISMRASEI"/>
</dbReference>
<keyword evidence="4" id="KW-0799">Topoisomerase</keyword>
<dbReference type="GO" id="GO:0005694">
    <property type="term" value="C:chromosome"/>
    <property type="evidence" value="ECO:0007669"/>
    <property type="project" value="InterPro"/>
</dbReference>
<feature type="compositionally biased region" description="Polar residues" evidence="9">
    <location>
        <begin position="939"/>
        <end position="951"/>
    </location>
</feature>
<evidence type="ECO:0000259" key="10">
    <source>
        <dbReference type="SMART" id="SM00435"/>
    </source>
</evidence>
<feature type="compositionally biased region" description="Low complexity" evidence="9">
    <location>
        <begin position="958"/>
        <end position="973"/>
    </location>
</feature>
<evidence type="ECO:0000256" key="7">
    <source>
        <dbReference type="PROSITE-ProRule" id="PRU01382"/>
    </source>
</evidence>
<feature type="domain" description="DNA topoisomerase I eukaryotic-type" evidence="10">
    <location>
        <begin position="495"/>
        <end position="869"/>
    </location>
</feature>
<dbReference type="PANTHER" id="PTHR10290:SF23">
    <property type="entry name" value="DNA TOPOISOMERASE 1 BETA"/>
    <property type="match status" value="1"/>
</dbReference>
<dbReference type="InterPro" id="IPR051062">
    <property type="entry name" value="Topoisomerase_IB"/>
</dbReference>
<feature type="compositionally biased region" description="Low complexity" evidence="9">
    <location>
        <begin position="125"/>
        <end position="140"/>
    </location>
</feature>
<evidence type="ECO:0000256" key="8">
    <source>
        <dbReference type="SAM" id="Coils"/>
    </source>
</evidence>
<gene>
    <name evidence="11" type="primary">TOP1A</name>
    <name evidence="11" type="ORF">CK203_048535</name>
</gene>
<evidence type="ECO:0000256" key="1">
    <source>
        <dbReference type="ARBA" id="ARBA00000213"/>
    </source>
</evidence>
<proteinExistence type="inferred from homology"/>
<evidence type="ECO:0000256" key="4">
    <source>
        <dbReference type="ARBA" id="ARBA00023029"/>
    </source>
</evidence>
<feature type="region of interest" description="Disordered" evidence="9">
    <location>
        <begin position="1"/>
        <end position="314"/>
    </location>
</feature>
<keyword evidence="6 11" id="KW-0413">Isomerase</keyword>
<dbReference type="InterPro" id="IPR025558">
    <property type="entry name" value="DUF4283"/>
</dbReference>
<evidence type="ECO:0000313" key="11">
    <source>
        <dbReference type="EMBL" id="RVW64627.1"/>
    </source>
</evidence>
<dbReference type="PROSITE" id="PS52038">
    <property type="entry name" value="TOPO_IB_2"/>
    <property type="match status" value="1"/>
</dbReference>
<dbReference type="Proteomes" id="UP000288805">
    <property type="component" value="Unassembled WGS sequence"/>
</dbReference>
<evidence type="ECO:0000256" key="2">
    <source>
        <dbReference type="ARBA" id="ARBA00006645"/>
    </source>
</evidence>
<protein>
    <recommendedName>
        <fullName evidence="3">DNA topoisomerase</fullName>
        <ecNumber evidence="3">5.6.2.1</ecNumber>
    </recommendedName>
</protein>
<dbReference type="InterPro" id="IPR008336">
    <property type="entry name" value="TopoI_DNA-bd_euk"/>
</dbReference>
<dbReference type="EC" id="5.6.2.1" evidence="3"/>
<dbReference type="EMBL" id="QGNW01000718">
    <property type="protein sequence ID" value="RVW64627.1"/>
    <property type="molecule type" value="Genomic_DNA"/>
</dbReference>
<dbReference type="Gene3D" id="2.170.11.10">
    <property type="entry name" value="DNA Topoisomerase I, domain 2"/>
    <property type="match status" value="2"/>
</dbReference>
<dbReference type="GO" id="GO:0006265">
    <property type="term" value="P:DNA topological change"/>
    <property type="evidence" value="ECO:0007669"/>
    <property type="project" value="InterPro"/>
</dbReference>
<dbReference type="GO" id="GO:0003917">
    <property type="term" value="F:DNA topoisomerase type I (single strand cut, ATP-independent) activity"/>
    <property type="evidence" value="ECO:0007669"/>
    <property type="project" value="UniProtKB-EC"/>
</dbReference>
<evidence type="ECO:0000256" key="6">
    <source>
        <dbReference type="ARBA" id="ARBA00023235"/>
    </source>
</evidence>
<name>A0A438FXE2_VITVI</name>
<accession>A0A438FXE2</accession>
<dbReference type="InterPro" id="IPR013030">
    <property type="entry name" value="DNA_topo_DNA_db_N_dom2"/>
</dbReference>
<feature type="compositionally biased region" description="Basic and acidic residues" evidence="9">
    <location>
        <begin position="285"/>
        <end position="298"/>
    </location>
</feature>
<reference evidence="11 12" key="1">
    <citation type="journal article" date="2018" name="PLoS Genet.">
        <title>Population sequencing reveals clonal diversity and ancestral inbreeding in the grapevine cultivar Chardonnay.</title>
        <authorList>
            <person name="Roach M.J."/>
            <person name="Johnson D.L."/>
            <person name="Bohlmann J."/>
            <person name="van Vuuren H.J."/>
            <person name="Jones S.J."/>
            <person name="Pretorius I.S."/>
            <person name="Schmidt S.A."/>
            <person name="Borneman A.R."/>
        </authorList>
    </citation>
    <scope>NUCLEOTIDE SEQUENCE [LARGE SCALE GENOMIC DNA]</scope>
    <source>
        <strain evidence="12">cv. Chardonnay</strain>
        <tissue evidence="11">Leaf</tissue>
    </source>
</reference>
<comment type="similarity">
    <text evidence="2">Belongs to the type IB topoisomerase family.</text>
</comment>
<comment type="caution">
    <text evidence="7">Lacks conserved residue(s) required for the propagation of feature annotation.</text>
</comment>
<dbReference type="InterPro" id="IPR036202">
    <property type="entry name" value="TopoI_DNA-bd_euk_N_sf"/>
</dbReference>
<dbReference type="InterPro" id="IPR013034">
    <property type="entry name" value="DNA_topo_DNA_db_N_dom1"/>
</dbReference>
<dbReference type="CDD" id="cd00660">
    <property type="entry name" value="Topoisomer_IB_N"/>
    <property type="match status" value="1"/>
</dbReference>
<feature type="compositionally biased region" description="Low complexity" evidence="9">
    <location>
        <begin position="271"/>
        <end position="283"/>
    </location>
</feature>
<comment type="catalytic activity">
    <reaction evidence="1">
        <text>ATP-independent breakage of single-stranded DNA, followed by passage and rejoining.</text>
        <dbReference type="EC" id="5.6.2.1"/>
    </reaction>
</comment>
<feature type="compositionally biased region" description="Basic and acidic residues" evidence="9">
    <location>
        <begin position="52"/>
        <end position="67"/>
    </location>
</feature>